<feature type="compositionally biased region" description="Basic and acidic residues" evidence="1">
    <location>
        <begin position="190"/>
        <end position="206"/>
    </location>
</feature>
<dbReference type="AlphaFoldDB" id="A0A9X3URP0"/>
<dbReference type="Proteomes" id="UP001145481">
    <property type="component" value="Unassembled WGS sequence"/>
</dbReference>
<dbReference type="InterPro" id="IPR016868">
    <property type="entry name" value="Phage_B3_Orf5"/>
</dbReference>
<dbReference type="Pfam" id="PF23771">
    <property type="entry name" value="DUF7168"/>
    <property type="match status" value="1"/>
</dbReference>
<sequence length="233" mass="26810">MSQSNEKLLKKIKKLLALSKSNNPHEAAKALEMAQKLMAEHNVNSIDVEISESDSKQKFSRKTGQYVHALASLIERVFGVEAYFKDRTNNISDQKVHAVFFGQEERPVIASYCFDVLYRQLQQARKAFIATQSKRLKRSTLIARADNYCLGWVHGVYKTVQDFVLTQEEKEKMERFKNQLHKKMNLREAKTRKVGDTRERNGDESGLRGYLDGKQVKLNRGVNGQETLKISNQ</sequence>
<accession>A0A9X3URP0</accession>
<evidence type="ECO:0000259" key="3">
    <source>
        <dbReference type="Pfam" id="PF23771"/>
    </source>
</evidence>
<evidence type="ECO:0000259" key="2">
    <source>
        <dbReference type="Pfam" id="PF10979"/>
    </source>
</evidence>
<dbReference type="RefSeq" id="WP_195189123.1">
    <property type="nucleotide sequence ID" value="NZ_JADMLJ010000032.1"/>
</dbReference>
<evidence type="ECO:0000313" key="5">
    <source>
        <dbReference type="Proteomes" id="UP001145481"/>
    </source>
</evidence>
<dbReference type="PIRSF" id="PIRSF028111">
    <property type="entry name" value="UCP028111"/>
    <property type="match status" value="1"/>
</dbReference>
<name>A0A9X3URP0_PASMD</name>
<evidence type="ECO:0000256" key="1">
    <source>
        <dbReference type="SAM" id="MobiDB-lite"/>
    </source>
</evidence>
<dbReference type="EMBL" id="JANJHC010000032">
    <property type="protein sequence ID" value="MDA5624072.1"/>
    <property type="molecule type" value="Genomic_DNA"/>
</dbReference>
<feature type="domain" description="DUF7168" evidence="3">
    <location>
        <begin position="48"/>
        <end position="191"/>
    </location>
</feature>
<organism evidence="4 5">
    <name type="scientific">Pasteurella multocida</name>
    <dbReference type="NCBI Taxonomy" id="747"/>
    <lineage>
        <taxon>Bacteria</taxon>
        <taxon>Pseudomonadati</taxon>
        <taxon>Pseudomonadota</taxon>
        <taxon>Gammaproteobacteria</taxon>
        <taxon>Pasteurellales</taxon>
        <taxon>Pasteurellaceae</taxon>
        <taxon>Pasteurella</taxon>
    </lineage>
</organism>
<evidence type="ECO:0000313" key="4">
    <source>
        <dbReference type="EMBL" id="MDA5624072.1"/>
    </source>
</evidence>
<proteinExistence type="predicted"/>
<dbReference type="Pfam" id="PF10979">
    <property type="entry name" value="DUF2786"/>
    <property type="match status" value="1"/>
</dbReference>
<feature type="region of interest" description="Disordered" evidence="1">
    <location>
        <begin position="190"/>
        <end position="210"/>
    </location>
</feature>
<comment type="caution">
    <text evidence="4">The sequence shown here is derived from an EMBL/GenBank/DDBJ whole genome shotgun (WGS) entry which is preliminary data.</text>
</comment>
<gene>
    <name evidence="4" type="ORF">NM948_11055</name>
</gene>
<protein>
    <submittedName>
        <fullName evidence="4">DUF2786 domain-containing protein</fullName>
    </submittedName>
</protein>
<dbReference type="InterPro" id="IPR024498">
    <property type="entry name" value="DUF2786"/>
</dbReference>
<dbReference type="InterPro" id="IPR055592">
    <property type="entry name" value="DUF7168"/>
</dbReference>
<feature type="domain" description="DUF2786" evidence="2">
    <location>
        <begin position="7"/>
        <end position="44"/>
    </location>
</feature>
<reference evidence="4" key="1">
    <citation type="submission" date="2022-07" db="EMBL/GenBank/DDBJ databases">
        <title>Genome-based characterization of novel serogroup A variants of Pasteurella multocida.</title>
        <authorList>
            <person name="Prajapati A."/>
            <person name="Yogisharadhya R."/>
            <person name="Mohanty N."/>
            <person name="Chanda M."/>
            <person name="Mendem S.K."/>
            <person name="Siddaramappa S."/>
            <person name="Shivachandra S.B."/>
        </authorList>
    </citation>
    <scope>NUCLEOTIDE SEQUENCE</scope>
    <source>
        <strain evidence="4">NIVEDIPm19</strain>
    </source>
</reference>